<keyword evidence="2" id="KW-1185">Reference proteome</keyword>
<gene>
    <name evidence="1" type="ORF">NARC_130094</name>
</gene>
<reference evidence="1 2" key="1">
    <citation type="journal article" date="2019" name="Front. Microbiol.">
        <title>Ammonia Oxidation by the Arctic Terrestrial Thaumarchaeote Candidatus Nitrosocosmicus arcticus Is Stimulated by Increasing Temperatures.</title>
        <authorList>
            <person name="Alves R.J.E."/>
            <person name="Kerou M."/>
            <person name="Zappe A."/>
            <person name="Bittner R."/>
            <person name="Abby S.S."/>
            <person name="Schmidt H.A."/>
            <person name="Pfeifer K."/>
            <person name="Schleper C."/>
        </authorList>
    </citation>
    <scope>NUCLEOTIDE SEQUENCE [LARGE SCALE GENOMIC DNA]</scope>
    <source>
        <strain evidence="1 2">Kfb</strain>
    </source>
</reference>
<proteinExistence type="predicted"/>
<dbReference type="SUPFAM" id="SSF55486">
    <property type="entry name" value="Metalloproteases ('zincins'), catalytic domain"/>
    <property type="match status" value="1"/>
</dbReference>
<dbReference type="AlphaFoldDB" id="A0A557ST27"/>
<evidence type="ECO:0000313" key="1">
    <source>
        <dbReference type="EMBL" id="TVP39755.1"/>
    </source>
</evidence>
<evidence type="ECO:0000313" key="2">
    <source>
        <dbReference type="Proteomes" id="UP000315289"/>
    </source>
</evidence>
<organism evidence="1 2">
    <name type="scientific">Candidatus Nitrosocosmicus arcticus</name>
    <dbReference type="NCBI Taxonomy" id="2035267"/>
    <lineage>
        <taxon>Archaea</taxon>
        <taxon>Nitrososphaerota</taxon>
        <taxon>Nitrososphaeria</taxon>
        <taxon>Nitrososphaerales</taxon>
        <taxon>Nitrososphaeraceae</taxon>
        <taxon>Candidatus Nitrosocosmicus</taxon>
    </lineage>
</organism>
<dbReference type="EMBL" id="VOAH01000013">
    <property type="protein sequence ID" value="TVP39755.1"/>
    <property type="molecule type" value="Genomic_DNA"/>
</dbReference>
<comment type="caution">
    <text evidence="1">The sequence shown here is derived from an EMBL/GenBank/DDBJ whole genome shotgun (WGS) entry which is preliminary data.</text>
</comment>
<name>A0A557ST27_9ARCH</name>
<accession>A0A557ST27</accession>
<protein>
    <submittedName>
        <fullName evidence="1">Uncharacterized protein</fullName>
    </submittedName>
</protein>
<sequence length="110" mass="13041">MDFWMNKRSIEDTNKLYSSMMKKYTSIEMPGQYWMLHHIMPESIMYVPSYLLAAVRAAELGKKIAELYGENWWELEEAGKYLKNMMKDGANINLQEFSKLDSRVFLKEIT</sequence>
<dbReference type="Proteomes" id="UP000315289">
    <property type="component" value="Unassembled WGS sequence"/>
</dbReference>